<keyword evidence="7 11" id="KW-1133">Transmembrane helix</keyword>
<dbReference type="GO" id="GO:0006031">
    <property type="term" value="P:chitin biosynthetic process"/>
    <property type="evidence" value="ECO:0007669"/>
    <property type="project" value="TreeGrafter"/>
</dbReference>
<dbReference type="GO" id="GO:0030428">
    <property type="term" value="C:cell septum"/>
    <property type="evidence" value="ECO:0007669"/>
    <property type="project" value="TreeGrafter"/>
</dbReference>
<evidence type="ECO:0000256" key="8">
    <source>
        <dbReference type="ARBA" id="ARBA00023136"/>
    </source>
</evidence>
<feature type="transmembrane region" description="Helical" evidence="11">
    <location>
        <begin position="593"/>
        <end position="616"/>
    </location>
</feature>
<comment type="subcellular location">
    <subcellularLocation>
        <location evidence="1">Cell membrane</location>
        <topology evidence="1">Multi-pass membrane protein</topology>
    </subcellularLocation>
</comment>
<dbReference type="Pfam" id="PF22997">
    <property type="entry name" value="CHS4"/>
    <property type="match status" value="1"/>
</dbReference>
<feature type="compositionally biased region" description="Basic and acidic residues" evidence="10">
    <location>
        <begin position="108"/>
        <end position="122"/>
    </location>
</feature>
<dbReference type="AlphaFoldDB" id="A0A167EF17"/>
<evidence type="ECO:0000256" key="11">
    <source>
        <dbReference type="SAM" id="Phobius"/>
    </source>
</evidence>
<evidence type="ECO:0000313" key="14">
    <source>
        <dbReference type="Proteomes" id="UP000189580"/>
    </source>
</evidence>
<evidence type="ECO:0000256" key="1">
    <source>
        <dbReference type="ARBA" id="ARBA00004651"/>
    </source>
</evidence>
<evidence type="ECO:0000313" key="13">
    <source>
        <dbReference type="EMBL" id="ANB13994.1"/>
    </source>
</evidence>
<feature type="transmembrane region" description="Helical" evidence="11">
    <location>
        <begin position="1147"/>
        <end position="1166"/>
    </location>
</feature>
<dbReference type="PANTHER" id="PTHR22914">
    <property type="entry name" value="CHITIN SYNTHASE"/>
    <property type="match status" value="1"/>
</dbReference>
<dbReference type="PANTHER" id="PTHR22914:SF16">
    <property type="entry name" value="CHITIN SYNTHASE 3"/>
    <property type="match status" value="1"/>
</dbReference>
<keyword evidence="3" id="KW-1003">Cell membrane</keyword>
<feature type="domain" description="Chitin synthase 4-like" evidence="12">
    <location>
        <begin position="497"/>
        <end position="580"/>
    </location>
</feature>
<feature type="region of interest" description="Disordered" evidence="10">
    <location>
        <begin position="104"/>
        <end position="152"/>
    </location>
</feature>
<dbReference type="EMBL" id="CP014502">
    <property type="protein sequence ID" value="ANB13994.1"/>
    <property type="molecule type" value="Genomic_DNA"/>
</dbReference>
<dbReference type="GO" id="GO:0005886">
    <property type="term" value="C:plasma membrane"/>
    <property type="evidence" value="ECO:0007669"/>
    <property type="project" value="UniProtKB-SubCell"/>
</dbReference>
<feature type="transmembrane region" description="Helical" evidence="11">
    <location>
        <begin position="319"/>
        <end position="339"/>
    </location>
</feature>
<evidence type="ECO:0000256" key="5">
    <source>
        <dbReference type="ARBA" id="ARBA00022679"/>
    </source>
</evidence>
<dbReference type="GeneID" id="30037135"/>
<feature type="compositionally biased region" description="Basic and acidic residues" evidence="10">
    <location>
        <begin position="1"/>
        <end position="16"/>
    </location>
</feature>
<keyword evidence="9" id="KW-0325">Glycoprotein</keyword>
<evidence type="ECO:0000256" key="10">
    <source>
        <dbReference type="SAM" id="MobiDB-lite"/>
    </source>
</evidence>
<evidence type="ECO:0000256" key="3">
    <source>
        <dbReference type="ARBA" id="ARBA00022475"/>
    </source>
</evidence>
<dbReference type="RefSeq" id="XP_018736471.1">
    <property type="nucleotide sequence ID" value="XM_018882054.1"/>
</dbReference>
<keyword evidence="4" id="KW-0328">Glycosyltransferase</keyword>
<feature type="transmembrane region" description="Helical" evidence="11">
    <location>
        <begin position="1098"/>
        <end position="1116"/>
    </location>
</feature>
<dbReference type="OrthoDB" id="370884at2759"/>
<feature type="region of interest" description="Disordered" evidence="10">
    <location>
        <begin position="1"/>
        <end position="37"/>
    </location>
</feature>
<dbReference type="KEGG" id="slb:AWJ20_4948"/>
<keyword evidence="14" id="KW-1185">Reference proteome</keyword>
<reference evidence="13 14" key="1">
    <citation type="submission" date="2016-02" db="EMBL/GenBank/DDBJ databases">
        <title>Complete genome sequence and transcriptome regulation of the pentose utilising yeast Sugiyamaella lignohabitans.</title>
        <authorList>
            <person name="Bellasio M."/>
            <person name="Peymann A."/>
            <person name="Valli M."/>
            <person name="Sipitzky M."/>
            <person name="Graf A."/>
            <person name="Sauer M."/>
            <person name="Marx H."/>
            <person name="Mattanovich D."/>
        </authorList>
    </citation>
    <scope>NUCLEOTIDE SEQUENCE [LARGE SCALE GENOMIC DNA]</scope>
    <source>
        <strain evidence="13 14">CBS 10342</strain>
    </source>
</reference>
<evidence type="ECO:0000256" key="4">
    <source>
        <dbReference type="ARBA" id="ARBA00022676"/>
    </source>
</evidence>
<dbReference type="GO" id="GO:0004100">
    <property type="term" value="F:chitin synthase activity"/>
    <property type="evidence" value="ECO:0007669"/>
    <property type="project" value="UniProtKB-EC"/>
</dbReference>
<organism evidence="13 14">
    <name type="scientific">Sugiyamaella lignohabitans</name>
    <dbReference type="NCBI Taxonomy" id="796027"/>
    <lineage>
        <taxon>Eukaryota</taxon>
        <taxon>Fungi</taxon>
        <taxon>Dikarya</taxon>
        <taxon>Ascomycota</taxon>
        <taxon>Saccharomycotina</taxon>
        <taxon>Dipodascomycetes</taxon>
        <taxon>Dipodascales</taxon>
        <taxon>Trichomonascaceae</taxon>
        <taxon>Sugiyamaella</taxon>
    </lineage>
</organism>
<dbReference type="CDD" id="cd04190">
    <property type="entry name" value="Chitin_synth_C"/>
    <property type="match status" value="1"/>
</dbReference>
<name>A0A167EF17_9ASCO</name>
<dbReference type="InterPro" id="IPR054295">
    <property type="entry name" value="CHS4-like_dom"/>
</dbReference>
<accession>A0A167EF17</accession>
<sequence length="1183" mass="131423">MTEKKDVASSEHKAEVEGNSSLKSGSKSKTSGPGHCKAVLSSGATAIAIAKARATAKARARARSKLRTNSRSVSTTNFPTDYYYHLWPVSSVASSVSHNTVLTGDLRPSGEADRTAETRSEDISDGISEGISMGISEGKSKGTSESLAEGSLDTIDGVGERKEENQISKIQAMPVSADAVTGDKPASTGSSTNKSAKDPTEITKLSFSAPEMTANSKSTAGPRHAPGYPSYFVERFETASAISQPPGPKMSINSQPLNKRLIKSKRAELEFNVGPCSESSAHIIWTGYCNLISCFVRPIMLRWCGIKSHQQQVAWREKIGLFSVIVLITCTVGVFTFGFNEMVCGHNSNVPRIHFSSIPPDTVVIHGRLFNMTTFNHNPKFLRPAPWSSNSFTLTGVSSIPIDASLLFQNVNGHCRPHIKPSRSSQVAHDSDLRVPWYLPCKLLTINDNRIVDFYVPTISSSAYKQLSFIKKYSPEACHTSKYSRERLYEMNSVSDIYYTWKDIDSSPRNIAVLFNDVLDLDRLKLLPPEDWELSKALSQFVSLDASQGLPVSDISKYFVADPSLFKLAKCLTEIAKVGVIDVESVGCISSQIVLYVALMFIFSIVLIKFTFALYFEWFVSWRMGIKGVSSTSWVFWFIWSLFRAKEKIGTGENSGKSDISLSNSERQYSLKSSESKSSSSLSNSSVSQTPMETRSESTAFSQMHMFPSTCESLDDQMYVVCLVTVYSESEDGLRLSLDSLASTDYPDCRKLLLVVCDGLVTGANNDRMTSEIALSLMEDVAVPFHEVPDLSYISVGYGKRRINMAQVHCGYYAHVPSDSSKPKRRVPMICVVKCGLEEERQTSSKPGNRGKRDSQLILMGFFQKLCMGDRKTDLENEIHYCIEHVYGINPQLFEAILMVDADTKVYEDSLGHMVATLVADSTVIGLCGETKIANKWESWITMIQVFEYFISHHLTKSFESVFGGVTCLPGCFSMYRIKAPPKSGHVLLLLVSPAVVSRYSDNIVNTVHRKNLLLLGEDRYLTTLMLKAFPVHKLIFVPQAKCKTIVPSKFKGLLDQRRRWINSTIHNLLELLLVQELCGVFCFSMQFVVLIDLIGTVTLPAALVFTVYLLIACIYRHPPPVVPLMLLALILGIPGVLILVTAHQWIYVLWMLIYLISLPVWNFILPLNACKLTAWVLRHNRD</sequence>
<proteinExistence type="predicted"/>
<dbReference type="SUPFAM" id="SSF53448">
    <property type="entry name" value="Nucleotide-diphospho-sugar transferases"/>
    <property type="match status" value="1"/>
</dbReference>
<dbReference type="InterPro" id="IPR029044">
    <property type="entry name" value="Nucleotide-diphossugar_trans"/>
</dbReference>
<evidence type="ECO:0000256" key="9">
    <source>
        <dbReference type="ARBA" id="ARBA00023180"/>
    </source>
</evidence>
<keyword evidence="5" id="KW-0808">Transferase</keyword>
<feature type="region of interest" description="Disordered" evidence="10">
    <location>
        <begin position="178"/>
        <end position="202"/>
    </location>
</feature>
<dbReference type="EC" id="2.4.1.16" evidence="2"/>
<protein>
    <recommendedName>
        <fullName evidence="2">chitin synthase</fullName>
        <ecNumber evidence="2">2.4.1.16</ecNumber>
    </recommendedName>
</protein>
<evidence type="ECO:0000256" key="7">
    <source>
        <dbReference type="ARBA" id="ARBA00022989"/>
    </source>
</evidence>
<feature type="compositionally biased region" description="Low complexity" evidence="10">
    <location>
        <begin position="18"/>
        <end position="32"/>
    </location>
</feature>
<keyword evidence="8 11" id="KW-0472">Membrane</keyword>
<keyword evidence="6 11" id="KW-0812">Transmembrane</keyword>
<gene>
    <name evidence="13" type="primary">CHS3</name>
    <name evidence="13" type="ORF">AWJ20_4948</name>
</gene>
<dbReference type="Proteomes" id="UP000189580">
    <property type="component" value="Chromosome d"/>
</dbReference>
<evidence type="ECO:0000259" key="12">
    <source>
        <dbReference type="Pfam" id="PF22997"/>
    </source>
</evidence>
<dbReference type="InterPro" id="IPR004835">
    <property type="entry name" value="Chitin_synth"/>
</dbReference>
<evidence type="ECO:0000256" key="2">
    <source>
        <dbReference type="ARBA" id="ARBA00012543"/>
    </source>
</evidence>
<feature type="transmembrane region" description="Helical" evidence="11">
    <location>
        <begin position="1123"/>
        <end position="1141"/>
    </location>
</feature>
<dbReference type="Pfam" id="PF03142">
    <property type="entry name" value="Chitin_synth_2"/>
    <property type="match status" value="1"/>
</dbReference>
<evidence type="ECO:0000256" key="6">
    <source>
        <dbReference type="ARBA" id="ARBA00022692"/>
    </source>
</evidence>